<proteinExistence type="predicted"/>
<evidence type="ECO:0000313" key="2">
    <source>
        <dbReference type="Proteomes" id="UP000655208"/>
    </source>
</evidence>
<sequence>MEKAWLKFWDVYNNLLKLPKQDWKSALDGVATGSLVSTLLAQAAAASKDGVDNYGQMGHRPYWGPKIDGRETASIGDCVDESEFGTYRVATKQKLTVGRPRVNFRGILNQSRDGSWRVVQVQFLKGTQC</sequence>
<reference evidence="1" key="2">
    <citation type="submission" date="2020-09" db="EMBL/GenBank/DDBJ databases">
        <authorList>
            <person name="Sun Q."/>
            <person name="Zhou Y."/>
        </authorList>
    </citation>
    <scope>NUCLEOTIDE SEQUENCE</scope>
    <source>
        <strain evidence="1">CGMCC 4.7308</strain>
    </source>
</reference>
<dbReference type="EMBL" id="BMNA01000003">
    <property type="protein sequence ID" value="GGL99655.1"/>
    <property type="molecule type" value="Genomic_DNA"/>
</dbReference>
<accession>A0A917SUS1</accession>
<reference evidence="1" key="1">
    <citation type="journal article" date="2014" name="Int. J. Syst. Evol. Microbiol.">
        <title>Complete genome sequence of Corynebacterium casei LMG S-19264T (=DSM 44701T), isolated from a smear-ripened cheese.</title>
        <authorList>
            <consortium name="US DOE Joint Genome Institute (JGI-PGF)"/>
            <person name="Walter F."/>
            <person name="Albersmeier A."/>
            <person name="Kalinowski J."/>
            <person name="Ruckert C."/>
        </authorList>
    </citation>
    <scope>NUCLEOTIDE SEQUENCE</scope>
    <source>
        <strain evidence="1">CGMCC 4.7308</strain>
    </source>
</reference>
<keyword evidence="2" id="KW-1185">Reference proteome</keyword>
<dbReference type="Proteomes" id="UP000655208">
    <property type="component" value="Unassembled WGS sequence"/>
</dbReference>
<evidence type="ECO:0000313" key="1">
    <source>
        <dbReference type="EMBL" id="GGL99655.1"/>
    </source>
</evidence>
<comment type="caution">
    <text evidence="1">The sequence shown here is derived from an EMBL/GenBank/DDBJ whole genome shotgun (WGS) entry which is preliminary data.</text>
</comment>
<protein>
    <submittedName>
        <fullName evidence="1">Uncharacterized protein</fullName>
    </submittedName>
</protein>
<gene>
    <name evidence="1" type="ORF">GCM10011594_19510</name>
</gene>
<organism evidence="1 2">
    <name type="scientific">Nakamurella endophytica</name>
    <dbReference type="NCBI Taxonomy" id="1748367"/>
    <lineage>
        <taxon>Bacteria</taxon>
        <taxon>Bacillati</taxon>
        <taxon>Actinomycetota</taxon>
        <taxon>Actinomycetes</taxon>
        <taxon>Nakamurellales</taxon>
        <taxon>Nakamurellaceae</taxon>
        <taxon>Nakamurella</taxon>
    </lineage>
</organism>
<name>A0A917SUS1_9ACTN</name>
<dbReference type="AlphaFoldDB" id="A0A917SUS1"/>